<feature type="active site" evidence="4">
    <location>
        <position position="38"/>
    </location>
</feature>
<dbReference type="EMBL" id="BEWI01000031">
    <property type="protein sequence ID" value="GAY21414.1"/>
    <property type="molecule type" value="Genomic_DNA"/>
</dbReference>
<dbReference type="EC" id="3.6.1.7" evidence="2 4"/>
<protein>
    <recommendedName>
        <fullName evidence="2 4">acylphosphatase</fullName>
        <ecNumber evidence="2 4">3.6.1.7</ecNumber>
    </recommendedName>
</protein>
<dbReference type="InterPro" id="IPR036046">
    <property type="entry name" value="Acylphosphatase-like_dom_sf"/>
</dbReference>
<evidence type="ECO:0000256" key="4">
    <source>
        <dbReference type="PROSITE-ProRule" id="PRU00520"/>
    </source>
</evidence>
<keyword evidence="4 7" id="KW-0378">Hydrolase</keyword>
<organism evidence="7 9">
    <name type="scientific">Sphingobium fuliginis (strain ATCC 27551)</name>
    <dbReference type="NCBI Taxonomy" id="336203"/>
    <lineage>
        <taxon>Bacteria</taxon>
        <taxon>Pseudomonadati</taxon>
        <taxon>Pseudomonadota</taxon>
        <taxon>Alphaproteobacteria</taxon>
        <taxon>Sphingomonadales</taxon>
        <taxon>Sphingomonadaceae</taxon>
        <taxon>Sphingobium</taxon>
    </lineage>
</organism>
<dbReference type="PANTHER" id="PTHR47268">
    <property type="entry name" value="ACYLPHOSPHATASE"/>
    <property type="match status" value="1"/>
</dbReference>
<accession>A0A292ZEW8</accession>
<evidence type="ECO:0000313" key="9">
    <source>
        <dbReference type="Proteomes" id="UP000221538"/>
    </source>
</evidence>
<feature type="domain" description="Acylphosphatase-like" evidence="6">
    <location>
        <begin position="5"/>
        <end position="91"/>
    </location>
</feature>
<reference evidence="7" key="4">
    <citation type="submission" date="2017-10" db="EMBL/GenBank/DDBJ databases">
        <authorList>
            <person name="Banno H."/>
            <person name="Chua N.-H."/>
        </authorList>
    </citation>
    <scope>NUCLEOTIDE SEQUENCE</scope>
    <source>
        <strain evidence="7">OMI</strain>
    </source>
</reference>
<evidence type="ECO:0000256" key="2">
    <source>
        <dbReference type="ARBA" id="ARBA00012150"/>
    </source>
</evidence>
<dbReference type="GO" id="GO:0003998">
    <property type="term" value="F:acylphosphatase activity"/>
    <property type="evidence" value="ECO:0007669"/>
    <property type="project" value="UniProtKB-EC"/>
</dbReference>
<dbReference type="Pfam" id="PF00708">
    <property type="entry name" value="Acylphosphatase"/>
    <property type="match status" value="1"/>
</dbReference>
<feature type="active site" evidence="4">
    <location>
        <position position="20"/>
    </location>
</feature>
<evidence type="ECO:0000256" key="1">
    <source>
        <dbReference type="ARBA" id="ARBA00005614"/>
    </source>
</evidence>
<proteinExistence type="inferred from homology"/>
<dbReference type="PRINTS" id="PR00112">
    <property type="entry name" value="ACYLPHPHTASE"/>
</dbReference>
<evidence type="ECO:0000256" key="5">
    <source>
        <dbReference type="RuleBase" id="RU004168"/>
    </source>
</evidence>
<evidence type="ECO:0000313" key="10">
    <source>
        <dbReference type="Proteomes" id="UP000593663"/>
    </source>
</evidence>
<dbReference type="Proteomes" id="UP000221538">
    <property type="component" value="Unassembled WGS sequence"/>
</dbReference>
<evidence type="ECO:0000313" key="7">
    <source>
        <dbReference type="EMBL" id="GAY21414.1"/>
    </source>
</evidence>
<dbReference type="PROSITE" id="PS51160">
    <property type="entry name" value="ACYLPHOSPHATASE_3"/>
    <property type="match status" value="1"/>
</dbReference>
<comment type="catalytic activity">
    <reaction evidence="3 4">
        <text>an acyl phosphate + H2O = a carboxylate + phosphate + H(+)</text>
        <dbReference type="Rhea" id="RHEA:14965"/>
        <dbReference type="ChEBI" id="CHEBI:15377"/>
        <dbReference type="ChEBI" id="CHEBI:15378"/>
        <dbReference type="ChEBI" id="CHEBI:29067"/>
        <dbReference type="ChEBI" id="CHEBI:43474"/>
        <dbReference type="ChEBI" id="CHEBI:59918"/>
        <dbReference type="EC" id="3.6.1.7"/>
    </reaction>
</comment>
<dbReference type="EMBL" id="CP060035">
    <property type="protein sequence ID" value="QOT72622.1"/>
    <property type="molecule type" value="Genomic_DNA"/>
</dbReference>
<dbReference type="InterPro" id="IPR020456">
    <property type="entry name" value="Acylphosphatase"/>
</dbReference>
<dbReference type="Gene3D" id="3.30.70.100">
    <property type="match status" value="1"/>
</dbReference>
<dbReference type="PANTHER" id="PTHR47268:SF4">
    <property type="entry name" value="ACYLPHOSPHATASE"/>
    <property type="match status" value="1"/>
</dbReference>
<reference evidence="8" key="6">
    <citation type="journal article" date="2021" name="Microbiol. Resour. Announc.">
        <title>Complete Genome Sequence of Sphingobium barthaii KK22, a High-Molecular-Weight Polycyclic Aromatic Hydrocarbon-Degrading Soil Bacterium.</title>
        <authorList>
            <person name="Mori J.F."/>
            <person name="Kanaly R.A."/>
        </authorList>
    </citation>
    <scope>NUCLEOTIDE SEQUENCE</scope>
    <source>
        <strain evidence="8">KK22</strain>
    </source>
</reference>
<evidence type="ECO:0000313" key="8">
    <source>
        <dbReference type="EMBL" id="QOT72622.1"/>
    </source>
</evidence>
<dbReference type="AlphaFoldDB" id="A0A292ZEW8"/>
<evidence type="ECO:0000259" key="6">
    <source>
        <dbReference type="PROSITE" id="PS51160"/>
    </source>
</evidence>
<reference evidence="7" key="3">
    <citation type="submission" date="2017-10" db="EMBL/GenBank/DDBJ databases">
        <title>Bioaugmenting a lab-scale membrane bioreactor with Sphingobium fuliginis OMI to degrade 4-tert-butylphenol.</title>
        <authorList>
            <person name="Takada K."/>
            <person name="Shiba T."/>
            <person name="Soda S."/>
            <person name="Inoue D."/>
            <person name="Miyake M."/>
            <person name="Eguchi M."/>
            <person name="Ike M."/>
        </authorList>
    </citation>
    <scope>NUCLEOTIDE SEQUENCE</scope>
    <source>
        <strain evidence="7">OMI</strain>
    </source>
</reference>
<dbReference type="Proteomes" id="UP000593663">
    <property type="component" value="Chromosome 1"/>
</dbReference>
<gene>
    <name evidence="8" type="ORF">H5V43_05735</name>
    <name evidence="7" type="ORF">SFOMI_1955</name>
</gene>
<comment type="similarity">
    <text evidence="1 5">Belongs to the acylphosphatase family.</text>
</comment>
<evidence type="ECO:0000256" key="3">
    <source>
        <dbReference type="ARBA" id="ARBA00047645"/>
    </source>
</evidence>
<sequence>MTILARHLTILGRVQGVFYRNWAVETARGLNLTGWVRNRMDGSVEALVEGPRDAVERFVLLARQGPPAAQVARIEAEDVAVGGHESFQKRPTA</sequence>
<dbReference type="RefSeq" id="WP_025548909.1">
    <property type="nucleotide sequence ID" value="NZ_BATN01000030.1"/>
</dbReference>
<dbReference type="PROSITE" id="PS00151">
    <property type="entry name" value="ACYLPHOSPHATASE_2"/>
    <property type="match status" value="1"/>
</dbReference>
<dbReference type="KEGG" id="sbar:H5V43_05735"/>
<dbReference type="SUPFAM" id="SSF54975">
    <property type="entry name" value="Acylphosphatase/BLUF domain-like"/>
    <property type="match status" value="1"/>
</dbReference>
<dbReference type="InterPro" id="IPR001792">
    <property type="entry name" value="Acylphosphatase-like_dom"/>
</dbReference>
<name>A0A292ZEW8_SPHSA</name>
<dbReference type="InterPro" id="IPR017968">
    <property type="entry name" value="Acylphosphatase_CS"/>
</dbReference>
<reference evidence="7 9" key="2">
    <citation type="journal article" date="2013" name="Environ. Sci. Technol.">
        <title>The 4-tert-butylphenol-utilizing bacterium Sphingobium fuliginis OMI can degrade bisphenols via phenolic ring hydroxylation and meta-cleavage pathway.</title>
        <authorList>
            <person name="Ogata Y."/>
            <person name="Goda S."/>
            <person name="Toyama T."/>
            <person name="Sei K."/>
            <person name="Ike M."/>
        </authorList>
    </citation>
    <scope>NUCLEOTIDE SEQUENCE [LARGE SCALE GENOMIC DNA]</scope>
    <source>
        <strain evidence="7 9">OMI</strain>
    </source>
</reference>
<reference evidence="7 9" key="1">
    <citation type="journal article" date="2013" name="Biodegradation">
        <title>Occurrence of 4-tert-butylphenol (4-t-BP) biodegradation in an aquatic sample caused by the presence of Spirodela polyrrhiza and isolation of a 4-t-BP-utilizing bacterium.</title>
        <authorList>
            <person name="Ogata Y."/>
            <person name="Toyama T."/>
            <person name="Yu N."/>
            <person name="Wang X."/>
            <person name="Sei K."/>
            <person name="Ike M."/>
        </authorList>
    </citation>
    <scope>NUCLEOTIDE SEQUENCE [LARGE SCALE GENOMIC DNA]</scope>
    <source>
        <strain evidence="7 9">OMI</strain>
    </source>
</reference>
<reference evidence="10" key="5">
    <citation type="submission" date="2020-08" db="EMBL/GenBank/DDBJ databases">
        <title>Complete genome sequence of Sphingobium barthaii strain KK22, a high-molecular-weight polycyclic aromatic hydrocarbon-degrading soil bacterium.</title>
        <authorList>
            <person name="Mori J.F."/>
            <person name="Kanaly R.A."/>
        </authorList>
    </citation>
    <scope>NUCLEOTIDE SEQUENCE [LARGE SCALE GENOMIC DNA]</scope>
    <source>
        <strain evidence="10">KK22</strain>
    </source>
</reference>